<dbReference type="EMBL" id="JAVRFA010000149">
    <property type="protein sequence ID" value="MDT0399885.1"/>
    <property type="molecule type" value="Genomic_DNA"/>
</dbReference>
<feature type="non-terminal residue" evidence="3">
    <location>
        <position position="1"/>
    </location>
</feature>
<organism evidence="3 4">
    <name type="scientific">Streptomyces edwardsiae</name>
    <dbReference type="NCBI Taxonomy" id="3075527"/>
    <lineage>
        <taxon>Bacteria</taxon>
        <taxon>Bacillati</taxon>
        <taxon>Actinomycetota</taxon>
        <taxon>Actinomycetes</taxon>
        <taxon>Kitasatosporales</taxon>
        <taxon>Streptomycetaceae</taxon>
        <taxon>Streptomyces</taxon>
    </lineage>
</organism>
<evidence type="ECO:0000313" key="4">
    <source>
        <dbReference type="Proteomes" id="UP001183881"/>
    </source>
</evidence>
<protein>
    <submittedName>
        <fullName evidence="3">AMP-binding protein</fullName>
    </submittedName>
</protein>
<dbReference type="InterPro" id="IPR000873">
    <property type="entry name" value="AMP-dep_synth/lig_dom"/>
</dbReference>
<keyword evidence="4" id="KW-1185">Reference proteome</keyword>
<reference evidence="4" key="1">
    <citation type="submission" date="2023-07" db="EMBL/GenBank/DDBJ databases">
        <title>30 novel species of actinomycetes from the DSMZ collection.</title>
        <authorList>
            <person name="Nouioui I."/>
        </authorList>
    </citation>
    <scope>NUCLEOTIDE SEQUENCE [LARGE SCALE GENOMIC DNA]</scope>
    <source>
        <strain evidence="4">DSM 41636</strain>
    </source>
</reference>
<dbReference type="Proteomes" id="UP001183881">
    <property type="component" value="Unassembled WGS sequence"/>
</dbReference>
<evidence type="ECO:0000259" key="2">
    <source>
        <dbReference type="Pfam" id="PF00501"/>
    </source>
</evidence>
<keyword evidence="1" id="KW-0007">Acetylation</keyword>
<dbReference type="RefSeq" id="WP_311649435.1">
    <property type="nucleotide sequence ID" value="NZ_JAVRFA010000149.1"/>
</dbReference>
<dbReference type="InterPro" id="IPR042099">
    <property type="entry name" value="ANL_N_sf"/>
</dbReference>
<evidence type="ECO:0000256" key="1">
    <source>
        <dbReference type="ARBA" id="ARBA00022990"/>
    </source>
</evidence>
<dbReference type="SUPFAM" id="SSF56801">
    <property type="entry name" value="Acetyl-CoA synthetase-like"/>
    <property type="match status" value="1"/>
</dbReference>
<dbReference type="InterPro" id="IPR020845">
    <property type="entry name" value="AMP-binding_CS"/>
</dbReference>
<evidence type="ECO:0000313" key="3">
    <source>
        <dbReference type="EMBL" id="MDT0399885.1"/>
    </source>
</evidence>
<accession>A0ABU2QA54</accession>
<dbReference type="Pfam" id="PF00501">
    <property type="entry name" value="AMP-binding"/>
    <property type="match status" value="1"/>
</dbReference>
<dbReference type="Gene3D" id="3.40.50.12780">
    <property type="entry name" value="N-terminal domain of ligase-like"/>
    <property type="match status" value="1"/>
</dbReference>
<dbReference type="PROSITE" id="PS00455">
    <property type="entry name" value="AMP_BINDING"/>
    <property type="match status" value="1"/>
</dbReference>
<feature type="domain" description="AMP-dependent synthetase/ligase" evidence="2">
    <location>
        <begin position="1"/>
        <end position="183"/>
    </location>
</feature>
<dbReference type="PANTHER" id="PTHR24095">
    <property type="entry name" value="ACETYL-COENZYME A SYNTHETASE"/>
    <property type="match status" value="1"/>
</dbReference>
<sequence>VSQAANALAALGLTAGDRVAIYMPMVPEAIVAMLACARLGAMHSVVFAGFSASALRARVEDAEAKLVITTDGQYRRGKAASLKDAVDEAVSDQPSVEHVLVVRRTGIDVTWTQGRDLWWHDTVDVASTEHTPEAFDSEQPLFLLYTSGTTGKPKGIVHTSGGYLTQAAYTHYNVFDLKPETDVY</sequence>
<feature type="non-terminal residue" evidence="3">
    <location>
        <position position="184"/>
    </location>
</feature>
<name>A0ABU2QA54_9ACTN</name>
<proteinExistence type="predicted"/>
<comment type="caution">
    <text evidence="3">The sequence shown here is derived from an EMBL/GenBank/DDBJ whole genome shotgun (WGS) entry which is preliminary data.</text>
</comment>
<dbReference type="PANTHER" id="PTHR24095:SF14">
    <property type="entry name" value="ACETYL-COENZYME A SYNTHETASE 1"/>
    <property type="match status" value="1"/>
</dbReference>
<gene>
    <name evidence="3" type="ORF">RM705_35070</name>
</gene>